<dbReference type="EMBL" id="JAAOCD010000006">
    <property type="protein sequence ID" value="NHK99485.1"/>
    <property type="molecule type" value="Genomic_DNA"/>
</dbReference>
<accession>A0ABX0HWU6</accession>
<evidence type="ECO:0000313" key="3">
    <source>
        <dbReference type="Proteomes" id="UP000802098"/>
    </source>
</evidence>
<dbReference type="Proteomes" id="UP000802098">
    <property type="component" value="Unassembled WGS sequence"/>
</dbReference>
<dbReference type="InterPro" id="IPR050834">
    <property type="entry name" value="Glycosyltransf_2"/>
</dbReference>
<gene>
    <name evidence="2" type="ORF">G7087_13950</name>
</gene>
<dbReference type="Gene3D" id="3.90.550.10">
    <property type="entry name" value="Spore Coat Polysaccharide Biosynthesis Protein SpsA, Chain A"/>
    <property type="match status" value="2"/>
</dbReference>
<feature type="domain" description="Glycosyltransferase 2-like" evidence="1">
    <location>
        <begin position="777"/>
        <end position="902"/>
    </location>
</feature>
<sequence>MSFHARAPRALHVGLSTRELRFVRPPQPAALKAQVVVTMALRNQASSLPHAIFSVLTQVTGDLPMALLLLDDGSTDDWRQSAGEFLADPRVTVMEGKCGSAAQARNALLDMAEQHFPEVRWLARLDADDTLADPHALRALVQAGDQAQATFVLGSNHLLLDGRQLADSNIADPALLLDRGRLTAFIDAFCSGRSRHELPSCNLLIRAHQGLRYPLVSSAEDHWLVASLLMFRGTQGVVVPAPVYCRYRLQGATTSENRRSERWQHSRSHLAEAARLWSEVLDSDVEILGFGMEGVVWAEGSKVYKRFHAWAMTLDRLREIQQLVNRCTTHLVAFDIVDGDDARLTIASQRRAFRPLPARLTPACAADFLATLWRSGIVASNIKRDNLRLDSPGRLVYIDIGKDICPLSVSRFLDASARLYATTVLGWSDFELSRRSTLRREDEVLQSLPGFADFYGTLITTLHPAIGLPRSVLPPPFAHEDVTLLIKACPQDAGCLVEQVRHLVGMLTAQTRFAKRVLLIDPHLGPYLRQHACGDLNMLLHEADALEQQGWIDAVWVAPHTADWARETNDRWFDAPGCEHSHTASGAPVTSQVWAFDQVATRYVLQMDVDVWVGMTDPHHDYLGDMCQAIRQDGVWCVGFNIPQCDKSFKPYASRPEGFAPEVRMGLLDLHRIRAHRPFQNPREGGRLSLMWHRALERAQRGSGMRSVRGGDPRTFYLHPMNRDKGDERLPMVRELVAQGRYPAAQGGQWDLDLSLDWRPPLRGEDLVFLMLGRNTEPAKLDRCLASLRMQSRQDFGVIMIDDASDSHAAPAWHLRLGDLAPRVTLVRRHQRQGYLANFELAVRQLCARPDTLLVVLDQDDALMSTEVAQWLWAAWREGADLVQAPMWRPDKPLKRYPVTYPHARRQGGGNVWSHLRAFRKSLYARIPPTELDWPISDSDLVSDYLTMLPMSELAEHPVALDLGYAYLHERRPYPPERKSREHVVLQQLFERPSLA</sequence>
<organism evidence="2 3">
    <name type="scientific">Rubrivivax benzoatilyticus</name>
    <dbReference type="NCBI Taxonomy" id="316997"/>
    <lineage>
        <taxon>Bacteria</taxon>
        <taxon>Pseudomonadati</taxon>
        <taxon>Pseudomonadota</taxon>
        <taxon>Betaproteobacteria</taxon>
        <taxon>Burkholderiales</taxon>
        <taxon>Sphaerotilaceae</taxon>
        <taxon>Rubrivivax</taxon>
    </lineage>
</organism>
<evidence type="ECO:0000259" key="1">
    <source>
        <dbReference type="Pfam" id="PF00535"/>
    </source>
</evidence>
<protein>
    <submittedName>
        <fullName evidence="2">Glycosyltransferase</fullName>
    </submittedName>
</protein>
<evidence type="ECO:0000313" key="2">
    <source>
        <dbReference type="EMBL" id="NHK99485.1"/>
    </source>
</evidence>
<comment type="caution">
    <text evidence="2">The sequence shown here is derived from an EMBL/GenBank/DDBJ whole genome shotgun (WGS) entry which is preliminary data.</text>
</comment>
<keyword evidence="3" id="KW-1185">Reference proteome</keyword>
<dbReference type="SUPFAM" id="SSF53448">
    <property type="entry name" value="Nucleotide-diphospho-sugar transferases"/>
    <property type="match status" value="2"/>
</dbReference>
<dbReference type="PANTHER" id="PTHR43685:SF2">
    <property type="entry name" value="GLYCOSYLTRANSFERASE 2-LIKE DOMAIN-CONTAINING PROTEIN"/>
    <property type="match status" value="1"/>
</dbReference>
<dbReference type="InterPro" id="IPR001173">
    <property type="entry name" value="Glyco_trans_2-like"/>
</dbReference>
<feature type="domain" description="Glycosyltransferase 2-like" evidence="1">
    <location>
        <begin position="39"/>
        <end position="155"/>
    </location>
</feature>
<name>A0ABX0HWU6_9BURK</name>
<proteinExistence type="predicted"/>
<dbReference type="InterPro" id="IPR029044">
    <property type="entry name" value="Nucleotide-diphossugar_trans"/>
</dbReference>
<dbReference type="RefSeq" id="WP_081467577.1">
    <property type="nucleotide sequence ID" value="NZ_JAAOCD010000006.1"/>
</dbReference>
<dbReference type="CDD" id="cd00761">
    <property type="entry name" value="Glyco_tranf_GTA_type"/>
    <property type="match status" value="1"/>
</dbReference>
<reference evidence="2 3" key="1">
    <citation type="submission" date="2020-03" db="EMBL/GenBank/DDBJ databases">
        <title>Rubrivivax benzoatilyticus JA2 (sequenced after 10 years sub-culturing).</title>
        <authorList>
            <person name="Gupta D."/>
            <person name="Chintalapati S."/>
            <person name="Chintalapati V.R."/>
        </authorList>
    </citation>
    <scope>NUCLEOTIDE SEQUENCE [LARGE SCALE GENOMIC DNA]</scope>
    <source>
        <strain evidence="2 3">JA2-Mal</strain>
    </source>
</reference>
<dbReference type="Pfam" id="PF00535">
    <property type="entry name" value="Glycos_transf_2"/>
    <property type="match status" value="2"/>
</dbReference>
<dbReference type="PANTHER" id="PTHR43685">
    <property type="entry name" value="GLYCOSYLTRANSFERASE"/>
    <property type="match status" value="1"/>
</dbReference>